<evidence type="ECO:0000256" key="3">
    <source>
        <dbReference type="ARBA" id="ARBA00023277"/>
    </source>
</evidence>
<dbReference type="InterPro" id="IPR050288">
    <property type="entry name" value="Cellulose_deg_GH3"/>
</dbReference>
<protein>
    <submittedName>
        <fullName evidence="5">Glycoside hydrolase family 3 protein</fullName>
    </submittedName>
</protein>
<evidence type="ECO:0000256" key="1">
    <source>
        <dbReference type="ARBA" id="ARBA00005336"/>
    </source>
</evidence>
<keyword evidence="2 5" id="KW-0378">Hydrolase</keyword>
<dbReference type="InterPro" id="IPR036962">
    <property type="entry name" value="Glyco_hydro_3_N_sf"/>
</dbReference>
<dbReference type="EMBL" id="JADKGK010000007">
    <property type="protein sequence ID" value="MBL0003009.1"/>
    <property type="molecule type" value="Genomic_DNA"/>
</dbReference>
<dbReference type="AlphaFoldDB" id="A0A9D7T8S7"/>
<dbReference type="PANTHER" id="PTHR42715">
    <property type="entry name" value="BETA-GLUCOSIDASE"/>
    <property type="match status" value="1"/>
</dbReference>
<gene>
    <name evidence="5" type="ORF">IPP00_03105</name>
</gene>
<sequence>MGERAAREIYLKGFEIAVKAAQPMAIMTSYNRIGGTYASANYDLNTDLLRGEWDFKGLVMSDWGGSHGAVASMYSGNDLIKPGNNPAGVINATKKVTHTIDVAGLPVYTTTVRGTGAAVSYASVANAYAGLTNLLATTALSATQKAAITITNVTHATPGDATSAVTAYTVVIKGNYPASYDMRLGDLQRSAMRILNIAMQSAPFGELASHQGVSGITVGSYTDQFHNLVPVVTATKGKVL</sequence>
<reference evidence="5" key="1">
    <citation type="submission" date="2020-10" db="EMBL/GenBank/DDBJ databases">
        <title>Connecting structure to function with the recovery of over 1000 high-quality activated sludge metagenome-assembled genomes encoding full-length rRNA genes using long-read sequencing.</title>
        <authorList>
            <person name="Singleton C.M."/>
            <person name="Petriglieri F."/>
            <person name="Kristensen J.M."/>
            <person name="Kirkegaard R.H."/>
            <person name="Michaelsen T.Y."/>
            <person name="Andersen M.H."/>
            <person name="Karst S.M."/>
            <person name="Dueholm M.S."/>
            <person name="Nielsen P.H."/>
            <person name="Albertsen M."/>
        </authorList>
    </citation>
    <scope>NUCLEOTIDE SEQUENCE</scope>
    <source>
        <strain evidence="5">Ribe_18-Q3-R11-54_MAXAC.001</strain>
    </source>
</reference>
<dbReference type="PANTHER" id="PTHR42715:SF10">
    <property type="entry name" value="BETA-GLUCOSIDASE"/>
    <property type="match status" value="1"/>
</dbReference>
<dbReference type="Pfam" id="PF00933">
    <property type="entry name" value="Glyco_hydro_3"/>
    <property type="match status" value="1"/>
</dbReference>
<dbReference type="InterPro" id="IPR019800">
    <property type="entry name" value="Glyco_hydro_3_AS"/>
</dbReference>
<evidence type="ECO:0000313" key="5">
    <source>
        <dbReference type="EMBL" id="MBL0003009.1"/>
    </source>
</evidence>
<feature type="domain" description="Glycoside hydrolase family 3 N-terminal" evidence="4">
    <location>
        <begin position="3"/>
        <end position="75"/>
    </location>
</feature>
<dbReference type="Proteomes" id="UP000886632">
    <property type="component" value="Unassembled WGS sequence"/>
</dbReference>
<proteinExistence type="inferred from homology"/>
<dbReference type="SUPFAM" id="SSF51445">
    <property type="entry name" value="(Trans)glycosidases"/>
    <property type="match status" value="1"/>
</dbReference>
<organism evidence="5 6">
    <name type="scientific">Candidatus Phosphoribacter hodrii</name>
    <dbReference type="NCBI Taxonomy" id="2953743"/>
    <lineage>
        <taxon>Bacteria</taxon>
        <taxon>Bacillati</taxon>
        <taxon>Actinomycetota</taxon>
        <taxon>Actinomycetes</taxon>
        <taxon>Micrococcales</taxon>
        <taxon>Dermatophilaceae</taxon>
        <taxon>Candidatus Phosphoribacter</taxon>
    </lineage>
</organism>
<dbReference type="GO" id="GO:0004553">
    <property type="term" value="F:hydrolase activity, hydrolyzing O-glycosyl compounds"/>
    <property type="evidence" value="ECO:0007669"/>
    <property type="project" value="InterPro"/>
</dbReference>
<evidence type="ECO:0000256" key="2">
    <source>
        <dbReference type="ARBA" id="ARBA00022801"/>
    </source>
</evidence>
<evidence type="ECO:0000313" key="6">
    <source>
        <dbReference type="Proteomes" id="UP000886632"/>
    </source>
</evidence>
<name>A0A9D7T8S7_9MICO</name>
<dbReference type="Gene3D" id="3.20.20.300">
    <property type="entry name" value="Glycoside hydrolase, family 3, N-terminal domain"/>
    <property type="match status" value="1"/>
</dbReference>
<evidence type="ECO:0000259" key="4">
    <source>
        <dbReference type="Pfam" id="PF00933"/>
    </source>
</evidence>
<dbReference type="GO" id="GO:0005975">
    <property type="term" value="P:carbohydrate metabolic process"/>
    <property type="evidence" value="ECO:0007669"/>
    <property type="project" value="InterPro"/>
</dbReference>
<dbReference type="InterPro" id="IPR001764">
    <property type="entry name" value="Glyco_hydro_3_N"/>
</dbReference>
<accession>A0A9D7T8S7</accession>
<keyword evidence="3" id="KW-0119">Carbohydrate metabolism</keyword>
<dbReference type="InterPro" id="IPR017853">
    <property type="entry name" value="GH"/>
</dbReference>
<dbReference type="PROSITE" id="PS00775">
    <property type="entry name" value="GLYCOSYL_HYDROL_F3"/>
    <property type="match status" value="1"/>
</dbReference>
<comment type="similarity">
    <text evidence="1">Belongs to the glycosyl hydrolase 3 family.</text>
</comment>
<comment type="caution">
    <text evidence="5">The sequence shown here is derived from an EMBL/GenBank/DDBJ whole genome shotgun (WGS) entry which is preliminary data.</text>
</comment>